<organism evidence="1 2">
    <name type="scientific">Corynebacterium hindlerae</name>
    <dbReference type="NCBI Taxonomy" id="699041"/>
    <lineage>
        <taxon>Bacteria</taxon>
        <taxon>Bacillati</taxon>
        <taxon>Actinomycetota</taxon>
        <taxon>Actinomycetes</taxon>
        <taxon>Mycobacteriales</taxon>
        <taxon>Corynebacteriaceae</taxon>
        <taxon>Corynebacterium</taxon>
    </lineage>
</organism>
<proteinExistence type="predicted"/>
<evidence type="ECO:0000313" key="1">
    <source>
        <dbReference type="EMBL" id="QMV86250.1"/>
    </source>
</evidence>
<reference evidence="1 2" key="1">
    <citation type="submission" date="2020-07" db="EMBL/GenBank/DDBJ databases">
        <title>non toxigenic Corynebacterium sp. nov from a clinical source.</title>
        <authorList>
            <person name="Bernier A.-M."/>
            <person name="Bernard K."/>
        </authorList>
    </citation>
    <scope>NUCLEOTIDE SEQUENCE [LARGE SCALE GENOMIC DNA]</scope>
    <source>
        <strain evidence="2">NML 93-0612</strain>
    </source>
</reference>
<dbReference type="Proteomes" id="UP000515570">
    <property type="component" value="Chromosome"/>
</dbReference>
<dbReference type="RefSeq" id="WP_182387059.1">
    <property type="nucleotide sequence ID" value="NZ_CP059833.1"/>
</dbReference>
<accession>A0A7G5FI09</accession>
<gene>
    <name evidence="1" type="ORF">HW450_05975</name>
</gene>
<protein>
    <submittedName>
        <fullName evidence="1">Uncharacterized protein</fullName>
    </submittedName>
</protein>
<dbReference type="EMBL" id="CP059833">
    <property type="protein sequence ID" value="QMV86250.1"/>
    <property type="molecule type" value="Genomic_DNA"/>
</dbReference>
<sequence length="188" mass="20673">MTQPQGAWLESITLFQQLRDGDFVGAHRLLTSASDPTATLHGIARMFHVFLQSEPPTKLDHFMDTARTMAPPPPLHVPQQHIPAARPELRIVPSLSTLLHTHCALIAGTTRAGTPFVLHDPYLEATTDSTLTFSATSPLARQLPSCGTVEVVFRDNAHTTDFRFTGRLTGYTIELIDAHPHPTGDPQR</sequence>
<keyword evidence="2" id="KW-1185">Reference proteome</keyword>
<evidence type="ECO:0000313" key="2">
    <source>
        <dbReference type="Proteomes" id="UP000515570"/>
    </source>
</evidence>
<dbReference type="AlphaFoldDB" id="A0A7G5FI09"/>
<name>A0A7G5FI09_9CORY</name>